<comment type="cofactor">
    <cofactor evidence="1">
        <name>Mg(2+)</name>
        <dbReference type="ChEBI" id="CHEBI:18420"/>
    </cofactor>
</comment>
<dbReference type="PANTHER" id="PTHR46470:SF4">
    <property type="entry name" value="5-AMINO-6-(5-PHOSPHO-D-RIBITYLAMINO)URACIL PHOSPHATASE YIGB"/>
    <property type="match status" value="1"/>
</dbReference>
<reference evidence="4 5" key="1">
    <citation type="submission" date="2018-06" db="EMBL/GenBank/DDBJ databases">
        <title>Sphaerisporangium craniellae sp. nov., isolated from a marine sponge in the South China Sea.</title>
        <authorList>
            <person name="Li L."/>
        </authorList>
    </citation>
    <scope>NUCLEOTIDE SEQUENCE [LARGE SCALE GENOMIC DNA]</scope>
    <source>
        <strain evidence="4 5">LHW63015</strain>
    </source>
</reference>
<dbReference type="EMBL" id="QMEY01000010">
    <property type="protein sequence ID" value="RBQ17762.1"/>
    <property type="molecule type" value="Genomic_DNA"/>
</dbReference>
<gene>
    <name evidence="4" type="ORF">DP939_23135</name>
</gene>
<dbReference type="Gene3D" id="3.40.50.1000">
    <property type="entry name" value="HAD superfamily/HAD-like"/>
    <property type="match status" value="1"/>
</dbReference>
<accession>A0A366LX41</accession>
<name>A0A366LX41_9ACTN</name>
<dbReference type="SUPFAM" id="SSF56784">
    <property type="entry name" value="HAD-like"/>
    <property type="match status" value="1"/>
</dbReference>
<dbReference type="OrthoDB" id="9810501at2"/>
<dbReference type="InterPro" id="IPR006549">
    <property type="entry name" value="HAD-SF_hydro_IIIA"/>
</dbReference>
<sequence length="164" mass="17629">MRLARPGIDVASEYRAKEAAGRGEVLGEGDLYPDVRPVLAALRRAGHRVLIAGNQSVRAGELLRDLNLPADAIATSGEWGIAKPDAGFFARVVDMAEVPPENIVYVGDHPANDILPAKAAGMWTVHIRRGPLGLLWGDSPSGREADWQISSLAELAEIEHLPKK</sequence>
<keyword evidence="2 4" id="KW-0378">Hydrolase</keyword>
<dbReference type="Pfam" id="PF00702">
    <property type="entry name" value="Hydrolase"/>
    <property type="match status" value="1"/>
</dbReference>
<dbReference type="GO" id="GO:0016787">
    <property type="term" value="F:hydrolase activity"/>
    <property type="evidence" value="ECO:0007669"/>
    <property type="project" value="UniProtKB-KW"/>
</dbReference>
<protein>
    <submittedName>
        <fullName evidence="4">HAD family hydrolase</fullName>
    </submittedName>
</protein>
<keyword evidence="3" id="KW-0460">Magnesium</keyword>
<dbReference type="PANTHER" id="PTHR46470">
    <property type="entry name" value="N-ACYLNEURAMINATE-9-PHOSPHATASE"/>
    <property type="match status" value="1"/>
</dbReference>
<dbReference type="Proteomes" id="UP000253303">
    <property type="component" value="Unassembled WGS sequence"/>
</dbReference>
<dbReference type="InterPro" id="IPR051400">
    <property type="entry name" value="HAD-like_hydrolase"/>
</dbReference>
<evidence type="ECO:0000313" key="5">
    <source>
        <dbReference type="Proteomes" id="UP000253303"/>
    </source>
</evidence>
<dbReference type="AlphaFoldDB" id="A0A366LX41"/>
<dbReference type="GO" id="GO:0044281">
    <property type="term" value="P:small molecule metabolic process"/>
    <property type="evidence" value="ECO:0007669"/>
    <property type="project" value="UniProtKB-ARBA"/>
</dbReference>
<proteinExistence type="predicted"/>
<comment type="caution">
    <text evidence="4">The sequence shown here is derived from an EMBL/GenBank/DDBJ whole genome shotgun (WGS) entry which is preliminary data.</text>
</comment>
<evidence type="ECO:0000313" key="4">
    <source>
        <dbReference type="EMBL" id="RBQ17762.1"/>
    </source>
</evidence>
<dbReference type="InterPro" id="IPR036412">
    <property type="entry name" value="HAD-like_sf"/>
</dbReference>
<dbReference type="NCBIfam" id="TIGR01662">
    <property type="entry name" value="HAD-SF-IIIA"/>
    <property type="match status" value="1"/>
</dbReference>
<dbReference type="InterPro" id="IPR006439">
    <property type="entry name" value="HAD-SF_hydro_IA"/>
</dbReference>
<organism evidence="4 5">
    <name type="scientific">Spongiactinospora rosea</name>
    <dbReference type="NCBI Taxonomy" id="2248750"/>
    <lineage>
        <taxon>Bacteria</taxon>
        <taxon>Bacillati</taxon>
        <taxon>Actinomycetota</taxon>
        <taxon>Actinomycetes</taxon>
        <taxon>Streptosporangiales</taxon>
        <taxon>Streptosporangiaceae</taxon>
        <taxon>Spongiactinospora</taxon>
    </lineage>
</organism>
<dbReference type="InterPro" id="IPR023214">
    <property type="entry name" value="HAD_sf"/>
</dbReference>
<dbReference type="NCBIfam" id="TIGR01549">
    <property type="entry name" value="HAD-SF-IA-v1"/>
    <property type="match status" value="1"/>
</dbReference>
<keyword evidence="5" id="KW-1185">Reference proteome</keyword>
<evidence type="ECO:0000256" key="1">
    <source>
        <dbReference type="ARBA" id="ARBA00001946"/>
    </source>
</evidence>
<evidence type="ECO:0000256" key="3">
    <source>
        <dbReference type="ARBA" id="ARBA00022842"/>
    </source>
</evidence>
<evidence type="ECO:0000256" key="2">
    <source>
        <dbReference type="ARBA" id="ARBA00022801"/>
    </source>
</evidence>